<dbReference type="AlphaFoldDB" id="A0A0H4PDD3"/>
<gene>
    <name evidence="1" type="ORF">CA2015_2857</name>
</gene>
<evidence type="ECO:0000313" key="2">
    <source>
        <dbReference type="Proteomes" id="UP000036520"/>
    </source>
</evidence>
<accession>A0A0H4PDD3</accession>
<keyword evidence="2" id="KW-1185">Reference proteome</keyword>
<dbReference type="EMBL" id="CP012040">
    <property type="protein sequence ID" value="AKP52264.1"/>
    <property type="molecule type" value="Genomic_DNA"/>
</dbReference>
<protein>
    <submittedName>
        <fullName evidence="1">Uncharacterized protein</fullName>
    </submittedName>
</protein>
<sequence length="130" mass="14564">MNPREVSTQTIAESRKTVQLKNAAFKSETCIRCLLSEEITSKLVIRCCFWLYLIVKWCPFQASILAPLILYDSKNLEFNGKTTEKIASNIGLGPTILNPKYAIDNLLRAEIASKSATSLLFEDFTIAVLC</sequence>
<proteinExistence type="predicted"/>
<name>A0A0H4PDD3_9BACT</name>
<reference evidence="1 2" key="1">
    <citation type="submission" date="2015-07" db="EMBL/GenBank/DDBJ databases">
        <authorList>
            <person name="Kim K.M."/>
        </authorList>
    </citation>
    <scope>NUCLEOTIDE SEQUENCE [LARGE SCALE GENOMIC DNA]</scope>
    <source>
        <strain evidence="1 2">KCTC 12363</strain>
    </source>
</reference>
<organism evidence="1 2">
    <name type="scientific">Cyclobacterium amurskyense</name>
    <dbReference type="NCBI Taxonomy" id="320787"/>
    <lineage>
        <taxon>Bacteria</taxon>
        <taxon>Pseudomonadati</taxon>
        <taxon>Bacteroidota</taxon>
        <taxon>Cytophagia</taxon>
        <taxon>Cytophagales</taxon>
        <taxon>Cyclobacteriaceae</taxon>
        <taxon>Cyclobacterium</taxon>
    </lineage>
</organism>
<evidence type="ECO:0000313" key="1">
    <source>
        <dbReference type="EMBL" id="AKP52264.1"/>
    </source>
</evidence>
<dbReference type="KEGG" id="camu:CA2015_2857"/>
<dbReference type="STRING" id="320787.CA2015_2857"/>
<dbReference type="Proteomes" id="UP000036520">
    <property type="component" value="Chromosome"/>
</dbReference>